<evidence type="ECO:0000256" key="3">
    <source>
        <dbReference type="ARBA" id="ARBA00023002"/>
    </source>
</evidence>
<feature type="binding site" evidence="5">
    <location>
        <position position="431"/>
    </location>
    <ligand>
        <name>Fe cation</name>
        <dbReference type="ChEBI" id="CHEBI:24875"/>
        <note>catalytic</note>
    </ligand>
</feature>
<keyword evidence="2 5" id="KW-0479">Metal-binding</keyword>
<keyword evidence="3" id="KW-0560">Oxidoreductase</keyword>
<feature type="compositionally biased region" description="Polar residues" evidence="6">
    <location>
        <begin position="1"/>
        <end position="10"/>
    </location>
</feature>
<dbReference type="GO" id="GO:0046872">
    <property type="term" value="F:metal ion binding"/>
    <property type="evidence" value="ECO:0007669"/>
    <property type="project" value="UniProtKB-KW"/>
</dbReference>
<comment type="cofactor">
    <cofactor evidence="5">
        <name>Fe(2+)</name>
        <dbReference type="ChEBI" id="CHEBI:29033"/>
    </cofactor>
    <text evidence="5">Binds 1 Fe(2+) ion per subunit.</text>
</comment>
<feature type="region of interest" description="Disordered" evidence="6">
    <location>
        <begin position="125"/>
        <end position="173"/>
    </location>
</feature>
<evidence type="ECO:0000256" key="6">
    <source>
        <dbReference type="SAM" id="MobiDB-lite"/>
    </source>
</evidence>
<proteinExistence type="inferred from homology"/>
<dbReference type="PANTHER" id="PTHR10543:SF24">
    <property type="entry name" value="CAROTENOID ISOMEROOXYGENASE"/>
    <property type="match status" value="1"/>
</dbReference>
<dbReference type="GeneID" id="27688543"/>
<dbReference type="Pfam" id="PF03055">
    <property type="entry name" value="RPE65"/>
    <property type="match status" value="1"/>
</dbReference>
<dbReference type="EMBL" id="KQ257457">
    <property type="protein sequence ID" value="KNC99767.1"/>
    <property type="molecule type" value="Genomic_DNA"/>
</dbReference>
<dbReference type="GO" id="GO:0016121">
    <property type="term" value="P:carotene catabolic process"/>
    <property type="evidence" value="ECO:0007669"/>
    <property type="project" value="TreeGrafter"/>
</dbReference>
<evidence type="ECO:0000256" key="4">
    <source>
        <dbReference type="ARBA" id="ARBA00023004"/>
    </source>
</evidence>
<organism evidence="7 8">
    <name type="scientific">Spizellomyces punctatus (strain DAOM BR117)</name>
    <dbReference type="NCBI Taxonomy" id="645134"/>
    <lineage>
        <taxon>Eukaryota</taxon>
        <taxon>Fungi</taxon>
        <taxon>Fungi incertae sedis</taxon>
        <taxon>Chytridiomycota</taxon>
        <taxon>Chytridiomycota incertae sedis</taxon>
        <taxon>Chytridiomycetes</taxon>
        <taxon>Spizellomycetales</taxon>
        <taxon>Spizellomycetaceae</taxon>
        <taxon>Spizellomyces</taxon>
    </lineage>
</organism>
<dbReference type="InterPro" id="IPR004294">
    <property type="entry name" value="Carotenoid_Oase"/>
</dbReference>
<feature type="compositionally biased region" description="Acidic residues" evidence="6">
    <location>
        <begin position="50"/>
        <end position="61"/>
    </location>
</feature>
<feature type="binding site" evidence="5">
    <location>
        <position position="710"/>
    </location>
    <ligand>
        <name>Fe cation</name>
        <dbReference type="ChEBI" id="CHEBI:24875"/>
        <note>catalytic</note>
    </ligand>
</feature>
<reference evidence="7 8" key="1">
    <citation type="submission" date="2009-08" db="EMBL/GenBank/DDBJ databases">
        <title>The Genome Sequence of Spizellomyces punctatus strain DAOM BR117.</title>
        <authorList>
            <consortium name="The Broad Institute Genome Sequencing Platform"/>
            <person name="Russ C."/>
            <person name="Cuomo C."/>
            <person name="Shea T."/>
            <person name="Young S.K."/>
            <person name="Zeng Q."/>
            <person name="Koehrsen M."/>
            <person name="Haas B."/>
            <person name="Borodovsky M."/>
            <person name="Guigo R."/>
            <person name="Alvarado L."/>
            <person name="Berlin A."/>
            <person name="Bochicchio J."/>
            <person name="Borenstein D."/>
            <person name="Chapman S."/>
            <person name="Chen Z."/>
            <person name="Engels R."/>
            <person name="Freedman E."/>
            <person name="Gellesch M."/>
            <person name="Goldberg J."/>
            <person name="Griggs A."/>
            <person name="Gujja S."/>
            <person name="Heiman D."/>
            <person name="Hepburn T."/>
            <person name="Howarth C."/>
            <person name="Jen D."/>
            <person name="Larson L."/>
            <person name="Lewis B."/>
            <person name="Mehta T."/>
            <person name="Park D."/>
            <person name="Pearson M."/>
            <person name="Roberts A."/>
            <person name="Saif S."/>
            <person name="Shenoy N."/>
            <person name="Sisk P."/>
            <person name="Stolte C."/>
            <person name="Sykes S."/>
            <person name="Thomson T."/>
            <person name="Walk T."/>
            <person name="White J."/>
            <person name="Yandava C."/>
            <person name="Burger G."/>
            <person name="Gray M.W."/>
            <person name="Holland P.W.H."/>
            <person name="King N."/>
            <person name="Lang F.B.F."/>
            <person name="Roger A.J."/>
            <person name="Ruiz-Trillo I."/>
            <person name="Lander E."/>
            <person name="Nusbaum C."/>
        </authorList>
    </citation>
    <scope>NUCLEOTIDE SEQUENCE [LARGE SCALE GENOMIC DNA]</scope>
    <source>
        <strain evidence="7 8">DAOM BR117</strain>
    </source>
</reference>
<keyword evidence="4 5" id="KW-0408">Iron</keyword>
<gene>
    <name evidence="7" type="ORF">SPPG_05143</name>
</gene>
<dbReference type="STRING" id="645134.A0A0L0HF72"/>
<comment type="similarity">
    <text evidence="1">Belongs to the carotenoid oxygenase family.</text>
</comment>
<dbReference type="eggNOG" id="KOG1285">
    <property type="taxonomic scope" value="Eukaryota"/>
</dbReference>
<feature type="compositionally biased region" description="Basic and acidic residues" evidence="6">
    <location>
        <begin position="125"/>
        <end position="172"/>
    </location>
</feature>
<dbReference type="OMA" id="SVHMDLH"/>
<feature type="region of interest" description="Disordered" evidence="6">
    <location>
        <begin position="1"/>
        <end position="26"/>
    </location>
</feature>
<dbReference type="InParanoid" id="A0A0L0HF72"/>
<evidence type="ECO:0008006" key="9">
    <source>
        <dbReference type="Google" id="ProtNLM"/>
    </source>
</evidence>
<dbReference type="PANTHER" id="PTHR10543">
    <property type="entry name" value="BETA-CAROTENE DIOXYGENASE"/>
    <property type="match status" value="1"/>
</dbReference>
<evidence type="ECO:0000313" key="8">
    <source>
        <dbReference type="Proteomes" id="UP000053201"/>
    </source>
</evidence>
<evidence type="ECO:0000256" key="1">
    <source>
        <dbReference type="ARBA" id="ARBA00006787"/>
    </source>
</evidence>
<name>A0A0L0HF72_SPIPD</name>
<evidence type="ECO:0000256" key="2">
    <source>
        <dbReference type="ARBA" id="ARBA00022723"/>
    </source>
</evidence>
<dbReference type="GO" id="GO:0010436">
    <property type="term" value="F:carotenoid dioxygenase activity"/>
    <property type="evidence" value="ECO:0007669"/>
    <property type="project" value="TreeGrafter"/>
</dbReference>
<accession>A0A0L0HF72</accession>
<dbReference type="AlphaFoldDB" id="A0A0L0HF72"/>
<evidence type="ECO:0000256" key="5">
    <source>
        <dbReference type="PIRSR" id="PIRSR604294-1"/>
    </source>
</evidence>
<sequence length="741" mass="83599">MQSMAEQQRPSTPPLTPPRDQAKGEAVIVPIPIVMGAIEEIVTPGREHPPEEEEEGNEDHETDVFGRNYPTARRAATGEAVPISGSVLPGIGTVEAPIQTARAALHIADEMGALPPRSVVERGAEMAGEEQERRSIEGVEKSGERKHFRKDEEKFEVPQVGEEKPAEAEHIPGEWNVSQRVDPSRYDPRVPYIAGFSNGIEITDPIILETKFGAEFPKWLRGAYYRNGPGLFDIEYLDKKRHITTFSFEHWFDGLPLVHRFQIDGAKGEVQYRSRFTATTLENLIREYGRKTHKTTDTDLGRLGLSRMESDPSAVAVNFAIQPGFPIGHGLPVSDHLVLTTDSTLLQEIDPVTLIPKRAFRYEHIHPAFKGEVAAAVAARDIQHKILVNYAMEYLANGHAKYTFFGLAEQDRFDPPGHLMATITGRPTHAHSIALTKHYVVLVAFPFTTTWRTGFRKVVPWLSHPSPSSPSSIRKEMYFDPHGHTTFHVIDRDRREEVCIFRTGPMYALNIINAFETDDGQTVCIDMNTYDNDEILRCWDLRNLRTSEMPPWPGATVRRYVLSKIPEASTVYKVNKSKLPEPFFTHRTDFTLEWPRINPDSPTHQYNYAWGLSISPEKRKLTNVVWDTIVKANVAEKSRIEWRQEGCYPGEPIMIPNREAEVINEDNGVVLSIVLDTVNNNISFLLVLDAATMQELGRANLPVHVPFGFHGMLFAALMVFKTFSLIEWVSCSGAWTQEVHG</sequence>
<dbReference type="OrthoDB" id="407010at2759"/>
<evidence type="ECO:0000313" key="7">
    <source>
        <dbReference type="EMBL" id="KNC99767.1"/>
    </source>
</evidence>
<feature type="region of interest" description="Disordered" evidence="6">
    <location>
        <begin position="40"/>
        <end position="65"/>
    </location>
</feature>
<keyword evidence="8" id="KW-1185">Reference proteome</keyword>
<dbReference type="Proteomes" id="UP000053201">
    <property type="component" value="Unassembled WGS sequence"/>
</dbReference>
<dbReference type="RefSeq" id="XP_016607807.1">
    <property type="nucleotide sequence ID" value="XM_016753371.1"/>
</dbReference>
<dbReference type="VEuPathDB" id="FungiDB:SPPG_05143"/>
<protein>
    <recommendedName>
        <fullName evidence="9">Carotenoid oxygenase</fullName>
    </recommendedName>
</protein>